<reference evidence="6" key="1">
    <citation type="submission" date="2023-07" db="EMBL/GenBank/DDBJ databases">
        <authorList>
            <person name="Stuckert A."/>
        </authorList>
    </citation>
    <scope>NUCLEOTIDE SEQUENCE</scope>
</reference>
<evidence type="ECO:0000259" key="5">
    <source>
        <dbReference type="PROSITE" id="PS50278"/>
    </source>
</evidence>
<dbReference type="Proteomes" id="UP001176940">
    <property type="component" value="Unassembled WGS sequence"/>
</dbReference>
<evidence type="ECO:0000256" key="4">
    <source>
        <dbReference type="SAM" id="MobiDB-lite"/>
    </source>
</evidence>
<evidence type="ECO:0000256" key="3">
    <source>
        <dbReference type="RuleBase" id="RU003818"/>
    </source>
</evidence>
<evidence type="ECO:0000256" key="1">
    <source>
        <dbReference type="ARBA" id="ARBA00023030"/>
    </source>
</evidence>
<dbReference type="Pfam" id="PF00341">
    <property type="entry name" value="PDGF"/>
    <property type="match status" value="1"/>
</dbReference>
<dbReference type="SUPFAM" id="SSF57593">
    <property type="entry name" value="Heparin-binding domain from vascular endothelial growth factor"/>
    <property type="match status" value="1"/>
</dbReference>
<comment type="caution">
    <text evidence="6">The sequence shown here is derived from an EMBL/GenBank/DDBJ whole genome shotgun (WGS) entry which is preliminary data.</text>
</comment>
<protein>
    <recommendedName>
        <fullName evidence="5">Platelet-derived growth factor (PDGF) family profile domain-containing protein</fullName>
    </recommendedName>
</protein>
<feature type="domain" description="Platelet-derived growth factor (PDGF) family profile" evidence="5">
    <location>
        <begin position="33"/>
        <end position="125"/>
    </location>
</feature>
<dbReference type="Gene3D" id="2.10.90.10">
    <property type="entry name" value="Cystine-knot cytokines"/>
    <property type="match status" value="1"/>
</dbReference>
<evidence type="ECO:0000256" key="2">
    <source>
        <dbReference type="ARBA" id="ARBA00023157"/>
    </source>
</evidence>
<dbReference type="Gene3D" id="2.10.160.10">
    <property type="entry name" value="Vascular endothelial growth factor, heparin-binding domain"/>
    <property type="match status" value="1"/>
</dbReference>
<dbReference type="InterPro" id="IPR036841">
    <property type="entry name" value="VEGF_C_sf"/>
</dbReference>
<dbReference type="PANTHER" id="PTHR12025">
    <property type="entry name" value="VASCULAR ENDOTHELIAL GROWTH FACTOR"/>
    <property type="match status" value="1"/>
</dbReference>
<name>A0ABN9LSR4_9NEOB</name>
<dbReference type="InterPro" id="IPR023581">
    <property type="entry name" value="PD_growth_factor_CS"/>
</dbReference>
<feature type="region of interest" description="Disordered" evidence="4">
    <location>
        <begin position="152"/>
        <end position="185"/>
    </location>
</feature>
<proteinExistence type="inferred from homology"/>
<comment type="similarity">
    <text evidence="3">Belongs to the PDGF/VEGF growth factor family.</text>
</comment>
<dbReference type="PROSITE" id="PS50278">
    <property type="entry name" value="PDGF_2"/>
    <property type="match status" value="1"/>
</dbReference>
<keyword evidence="2" id="KW-1015">Disulfide bond</keyword>
<dbReference type="InterPro" id="IPR000072">
    <property type="entry name" value="PDGF/VEGF_dom"/>
</dbReference>
<evidence type="ECO:0000313" key="6">
    <source>
        <dbReference type="EMBL" id="CAJ0949711.1"/>
    </source>
</evidence>
<dbReference type="PROSITE" id="PS00249">
    <property type="entry name" value="PDGF_1"/>
    <property type="match status" value="1"/>
</dbReference>
<dbReference type="SUPFAM" id="SSF57501">
    <property type="entry name" value="Cystine-knot cytokines"/>
    <property type="match status" value="1"/>
</dbReference>
<organism evidence="6 7">
    <name type="scientific">Ranitomeya imitator</name>
    <name type="common">mimic poison frog</name>
    <dbReference type="NCBI Taxonomy" id="111125"/>
    <lineage>
        <taxon>Eukaryota</taxon>
        <taxon>Metazoa</taxon>
        <taxon>Chordata</taxon>
        <taxon>Craniata</taxon>
        <taxon>Vertebrata</taxon>
        <taxon>Euteleostomi</taxon>
        <taxon>Amphibia</taxon>
        <taxon>Batrachia</taxon>
        <taxon>Anura</taxon>
        <taxon>Neobatrachia</taxon>
        <taxon>Hyloidea</taxon>
        <taxon>Dendrobatidae</taxon>
        <taxon>Dendrobatinae</taxon>
        <taxon>Ranitomeya</taxon>
    </lineage>
</organism>
<feature type="compositionally biased region" description="Basic residues" evidence="4">
    <location>
        <begin position="164"/>
        <end position="177"/>
    </location>
</feature>
<evidence type="ECO:0000313" key="7">
    <source>
        <dbReference type="Proteomes" id="UP001176940"/>
    </source>
</evidence>
<dbReference type="SMART" id="SM00141">
    <property type="entry name" value="PDGF"/>
    <property type="match status" value="1"/>
</dbReference>
<dbReference type="EMBL" id="CAUEEQ010030562">
    <property type="protein sequence ID" value="CAJ0949711.1"/>
    <property type="molecule type" value="Genomic_DNA"/>
</dbReference>
<dbReference type="InterPro" id="IPR050507">
    <property type="entry name" value="PDGF/VEGF_growth_factor"/>
</dbReference>
<dbReference type="PANTHER" id="PTHR12025:SF17">
    <property type="entry name" value="VASCULAR ENDOTHELIAL GROWTH FACTOR B"/>
    <property type="match status" value="1"/>
</dbReference>
<dbReference type="CDD" id="cd00135">
    <property type="entry name" value="PDGF"/>
    <property type="match status" value="1"/>
</dbReference>
<gene>
    <name evidence="6" type="ORF">RIMI_LOCUS12716417</name>
</gene>
<keyword evidence="1 3" id="KW-0339">Growth factor</keyword>
<dbReference type="InterPro" id="IPR029034">
    <property type="entry name" value="Cystine-knot_cytokine"/>
</dbReference>
<keyword evidence="7" id="KW-1185">Reference proteome</keyword>
<accession>A0ABN9LSR4</accession>
<feature type="non-terminal residue" evidence="6">
    <location>
        <position position="1"/>
    </location>
</feature>
<sequence>RHTCPVWITAAEVLLSDIITRLLWCVFFAGHAWRDIFNMSKCQPRWVLLNLLNEFPQFSDFLFKPPCVSVLRCAGCCLDEAQSCFPLQSHIIKMEVQVHKSKSFPELTEISVIQHSECECRPHANITVQASRKILMDELRRVIVRSAKSGANNSRISSISGDKKGKKRRRKGKRGKGASKNTRSACLPCRPRRTLNPKNCKCVCEITEEQCNHRGRTLNRERCRLILSDNTRVTSQEADSHPANRESNVSMVYYAEPDSVSVFDTMLSPSSEQDPEYLKSGDVTELLMSPGLVLRSGTKSGCRQSLWASE</sequence>